<organism evidence="10 11">
    <name type="scientific">Rhodocytophaga aerolata</name>
    <dbReference type="NCBI Taxonomy" id="455078"/>
    <lineage>
        <taxon>Bacteria</taxon>
        <taxon>Pseudomonadati</taxon>
        <taxon>Bacteroidota</taxon>
        <taxon>Cytophagia</taxon>
        <taxon>Cytophagales</taxon>
        <taxon>Rhodocytophagaceae</taxon>
        <taxon>Rhodocytophaga</taxon>
    </lineage>
</organism>
<dbReference type="SMART" id="SM00865">
    <property type="entry name" value="Tubulin_C"/>
    <property type="match status" value="1"/>
</dbReference>
<dbReference type="Proteomes" id="UP001168528">
    <property type="component" value="Unassembled WGS sequence"/>
</dbReference>
<dbReference type="InterPro" id="IPR024757">
    <property type="entry name" value="FtsZ_C"/>
</dbReference>
<keyword evidence="7" id="KW-0175">Coiled coil</keyword>
<dbReference type="PANTHER" id="PTHR30314">
    <property type="entry name" value="CELL DIVISION PROTEIN FTSZ-RELATED"/>
    <property type="match status" value="1"/>
</dbReference>
<evidence type="ECO:0000256" key="5">
    <source>
        <dbReference type="NCBIfam" id="TIGR00065"/>
    </source>
</evidence>
<dbReference type="GO" id="GO:0051301">
    <property type="term" value="P:cell division"/>
    <property type="evidence" value="ECO:0007669"/>
    <property type="project" value="UniProtKB-KW"/>
</dbReference>
<feature type="coiled-coil region" evidence="7">
    <location>
        <begin position="406"/>
        <end position="433"/>
    </location>
</feature>
<feature type="domain" description="Tubulin/FtsZ 2-layer sandwich" evidence="9">
    <location>
        <begin position="211"/>
        <end position="332"/>
    </location>
</feature>
<evidence type="ECO:0000313" key="10">
    <source>
        <dbReference type="EMBL" id="MDO1445791.1"/>
    </source>
</evidence>
<name>A0ABT8R114_9BACT</name>
<evidence type="ECO:0000256" key="7">
    <source>
        <dbReference type="SAM" id="Coils"/>
    </source>
</evidence>
<feature type="binding site" evidence="4">
    <location>
        <begin position="25"/>
        <end position="29"/>
    </location>
    <ligand>
        <name>GTP</name>
        <dbReference type="ChEBI" id="CHEBI:37565"/>
    </ligand>
</feature>
<keyword evidence="4 6" id="KW-0132">Cell division</keyword>
<dbReference type="Gene3D" id="3.40.50.1440">
    <property type="entry name" value="Tubulin/FtsZ, GTPase domain"/>
    <property type="match status" value="1"/>
</dbReference>
<dbReference type="InterPro" id="IPR020805">
    <property type="entry name" value="Cell_div_FtsZ_CS"/>
</dbReference>
<evidence type="ECO:0000256" key="1">
    <source>
        <dbReference type="ARBA" id="ARBA00009690"/>
    </source>
</evidence>
<dbReference type="NCBIfam" id="TIGR00065">
    <property type="entry name" value="ftsZ"/>
    <property type="match status" value="1"/>
</dbReference>
<feature type="binding site" evidence="4">
    <location>
        <position position="148"/>
    </location>
    <ligand>
        <name>GTP</name>
        <dbReference type="ChEBI" id="CHEBI:37565"/>
    </ligand>
</feature>
<dbReference type="Pfam" id="PF12327">
    <property type="entry name" value="FtsZ_C"/>
    <property type="match status" value="1"/>
</dbReference>
<feature type="binding site" evidence="4">
    <location>
        <position position="191"/>
    </location>
    <ligand>
        <name>GTP</name>
        <dbReference type="ChEBI" id="CHEBI:37565"/>
    </ligand>
</feature>
<dbReference type="CDD" id="cd02201">
    <property type="entry name" value="FtsZ_type1"/>
    <property type="match status" value="1"/>
</dbReference>
<comment type="function">
    <text evidence="4 6">Essential cell division protein that forms a contractile ring structure (Z ring) at the future cell division site. The regulation of the ring assembly controls the timing and the location of cell division. One of the functions of the FtsZ ring is to recruit other cell division proteins to the septum to produce a new cell wall between the dividing cells. Binds GTP and shows GTPase activity.</text>
</comment>
<dbReference type="HAMAP" id="MF_00909">
    <property type="entry name" value="FtsZ"/>
    <property type="match status" value="1"/>
</dbReference>
<evidence type="ECO:0000256" key="4">
    <source>
        <dbReference type="HAMAP-Rule" id="MF_00909"/>
    </source>
</evidence>
<comment type="caution">
    <text evidence="10">The sequence shown here is derived from an EMBL/GenBank/DDBJ whole genome shotgun (WGS) entry which is preliminary data.</text>
</comment>
<keyword evidence="4 6" id="KW-0131">Cell cycle</keyword>
<dbReference type="InterPro" id="IPR003008">
    <property type="entry name" value="Tubulin_FtsZ_GTPase"/>
</dbReference>
<dbReference type="SUPFAM" id="SSF55307">
    <property type="entry name" value="Tubulin C-terminal domain-like"/>
    <property type="match status" value="1"/>
</dbReference>
<evidence type="ECO:0000259" key="9">
    <source>
        <dbReference type="SMART" id="SM00865"/>
    </source>
</evidence>
<keyword evidence="11" id="KW-1185">Reference proteome</keyword>
<evidence type="ECO:0000313" key="11">
    <source>
        <dbReference type="Proteomes" id="UP001168528"/>
    </source>
</evidence>
<comment type="subcellular location">
    <subcellularLocation>
        <location evidence="4">Cytoplasm</location>
    </subcellularLocation>
    <text evidence="4">Assembles at midcell at the inner surface of the cytoplasmic membrane.</text>
</comment>
<dbReference type="SMART" id="SM00864">
    <property type="entry name" value="Tubulin"/>
    <property type="match status" value="1"/>
</dbReference>
<keyword evidence="3 4" id="KW-0342">GTP-binding</keyword>
<sequence length="485" mass="53191">MAENTFKFDLPDHHKSIIKVIGVGGGGSNAVNHMFNKGIKDVEFVVCNTDAQALKNSPVPNRLQIGVSLTEGLGAGANPEKGRNAAIESKQDIRELLSQNTKMVFITAGMGGGTGTGAAPVIAGIAKELGILTVGIVTAPFGFEGKKKIEQAMKGIEEMRQNCDTVLVIVNDKLREIYGNLTISQAFAQADNVLTTAAKGIAEIITVPGYVNVDFEDVKTVMKDSGAAVMGSSKTEGENRARRAAEEALLSPLLNHRNIHGAQKILLSIVSGEQAELQMDELSEITEFIQEKAGKEADDVIFGHGVDASLGASIRVTVIATGFDESDIMGHSSSSSHDKKKITDLDSGRELYPANKPVVERRQEPAPVNFQANPPKQDKVTYDLDNDFRVVDVPADRDQQMQDEEYNAEQDAYRRLLERKERLKRISADMSQEDYREKMEVPAYKRRNIRLQDVPHSSEKNISRFNLSDDDQILGNNRFLHDNVD</sequence>
<evidence type="ECO:0000256" key="2">
    <source>
        <dbReference type="ARBA" id="ARBA00022741"/>
    </source>
</evidence>
<comment type="similarity">
    <text evidence="1 4 6">Belongs to the FtsZ family.</text>
</comment>
<feature type="binding site" evidence="4">
    <location>
        <position position="144"/>
    </location>
    <ligand>
        <name>GTP</name>
        <dbReference type="ChEBI" id="CHEBI:37565"/>
    </ligand>
</feature>
<evidence type="ECO:0000256" key="3">
    <source>
        <dbReference type="ARBA" id="ARBA00023134"/>
    </source>
</evidence>
<dbReference type="PRINTS" id="PR00423">
    <property type="entry name" value="CELLDVISFTSZ"/>
</dbReference>
<dbReference type="PROSITE" id="PS01135">
    <property type="entry name" value="FTSZ_2"/>
    <property type="match status" value="1"/>
</dbReference>
<reference evidence="10" key="1">
    <citation type="submission" date="2023-07" db="EMBL/GenBank/DDBJ databases">
        <title>The genome sequence of Rhodocytophaga aerolata KACC 12507.</title>
        <authorList>
            <person name="Zhang X."/>
        </authorList>
    </citation>
    <scope>NUCLEOTIDE SEQUENCE</scope>
    <source>
        <strain evidence="10">KACC 12507</strain>
    </source>
</reference>
<dbReference type="PROSITE" id="PS01134">
    <property type="entry name" value="FTSZ_1"/>
    <property type="match status" value="1"/>
</dbReference>
<dbReference type="PANTHER" id="PTHR30314:SF3">
    <property type="entry name" value="MITOCHONDRIAL DIVISION PROTEIN FSZA"/>
    <property type="match status" value="1"/>
</dbReference>
<gene>
    <name evidence="4 10" type="primary">ftsZ</name>
    <name evidence="10" type="ORF">Q0590_05990</name>
</gene>
<accession>A0ABT8R114</accession>
<dbReference type="Gene3D" id="3.30.1330.20">
    <property type="entry name" value="Tubulin/FtsZ, C-terminal domain"/>
    <property type="match status" value="1"/>
</dbReference>
<dbReference type="Pfam" id="PF00091">
    <property type="entry name" value="Tubulin"/>
    <property type="match status" value="1"/>
</dbReference>
<dbReference type="InterPro" id="IPR018316">
    <property type="entry name" value="Tubulin/FtsZ_2-layer-sand-dom"/>
</dbReference>
<dbReference type="InterPro" id="IPR000158">
    <property type="entry name" value="Cell_div_FtsZ"/>
</dbReference>
<dbReference type="RefSeq" id="WP_302036590.1">
    <property type="nucleotide sequence ID" value="NZ_JAUKPO010000002.1"/>
</dbReference>
<comment type="subunit">
    <text evidence="4">Homodimer. Polymerizes to form a dynamic ring structure in a strictly GTP-dependent manner. Interacts directly with several other division proteins.</text>
</comment>
<dbReference type="InterPro" id="IPR008280">
    <property type="entry name" value="Tub_FtsZ_C"/>
</dbReference>
<protein>
    <recommendedName>
        <fullName evidence="4 5">Cell division protein FtsZ</fullName>
    </recommendedName>
</protein>
<dbReference type="EMBL" id="JAUKPO010000002">
    <property type="protein sequence ID" value="MDO1445791.1"/>
    <property type="molecule type" value="Genomic_DNA"/>
</dbReference>
<keyword evidence="4" id="KW-0963">Cytoplasm</keyword>
<feature type="binding site" evidence="4">
    <location>
        <begin position="113"/>
        <end position="115"/>
    </location>
    <ligand>
        <name>GTP</name>
        <dbReference type="ChEBI" id="CHEBI:37565"/>
    </ligand>
</feature>
<dbReference type="InterPro" id="IPR045061">
    <property type="entry name" value="FtsZ/CetZ"/>
</dbReference>
<keyword evidence="4 6" id="KW-0717">Septation</keyword>
<feature type="domain" description="Tubulin/FtsZ GTPase" evidence="8">
    <location>
        <begin position="17"/>
        <end position="209"/>
    </location>
</feature>
<dbReference type="InterPro" id="IPR037103">
    <property type="entry name" value="Tubulin/FtsZ-like_C"/>
</dbReference>
<evidence type="ECO:0000259" key="8">
    <source>
        <dbReference type="SMART" id="SM00864"/>
    </source>
</evidence>
<evidence type="ECO:0000256" key="6">
    <source>
        <dbReference type="RuleBase" id="RU000631"/>
    </source>
</evidence>
<dbReference type="SUPFAM" id="SSF52490">
    <property type="entry name" value="Tubulin nucleotide-binding domain-like"/>
    <property type="match status" value="1"/>
</dbReference>
<proteinExistence type="inferred from homology"/>
<dbReference type="InterPro" id="IPR036525">
    <property type="entry name" value="Tubulin/FtsZ_GTPase_sf"/>
</dbReference>
<keyword evidence="2 4" id="KW-0547">Nucleotide-binding</keyword>